<feature type="transmembrane region" description="Helical" evidence="1">
    <location>
        <begin position="331"/>
        <end position="361"/>
    </location>
</feature>
<keyword evidence="3" id="KW-1185">Reference proteome</keyword>
<proteinExistence type="predicted"/>
<accession>A0ABX2BZH5</accession>
<dbReference type="RefSeq" id="WP_172316276.1">
    <property type="nucleotide sequence ID" value="NZ_WOEY01000130.1"/>
</dbReference>
<keyword evidence="1" id="KW-0812">Transmembrane</keyword>
<reference evidence="2 3" key="1">
    <citation type="submission" date="2019-11" db="EMBL/GenBank/DDBJ databases">
        <title>Metabolism of dissolved organic matter in forest soils.</title>
        <authorList>
            <person name="Cyle K.T."/>
            <person name="Wilhelm R.C."/>
            <person name="Martinez C.E."/>
        </authorList>
    </citation>
    <scope>NUCLEOTIDE SEQUENCE [LARGE SCALE GENOMIC DNA]</scope>
    <source>
        <strain evidence="2 3">1N</strain>
    </source>
</reference>
<feature type="transmembrane region" description="Helical" evidence="1">
    <location>
        <begin position="97"/>
        <end position="115"/>
    </location>
</feature>
<dbReference type="EMBL" id="WOEY01000130">
    <property type="protein sequence ID" value="NPT46129.1"/>
    <property type="molecule type" value="Genomic_DNA"/>
</dbReference>
<protein>
    <recommendedName>
        <fullName evidence="4">Polymerase</fullName>
    </recommendedName>
</protein>
<name>A0ABX2BZH5_9BURK</name>
<evidence type="ECO:0000313" key="2">
    <source>
        <dbReference type="EMBL" id="NPT46129.1"/>
    </source>
</evidence>
<comment type="caution">
    <text evidence="2">The sequence shown here is derived from an EMBL/GenBank/DDBJ whole genome shotgun (WGS) entry which is preliminary data.</text>
</comment>
<sequence length="387" mass="43375">MYSRLISALFYMFFTCVILNPQVNGTTLYFYLVIPFLDPGFARFLSGTARRWAGPLLIAMAASALTSPSGAARVLSIAICIGYLMYTTERRISYLHPWMVINVLFAIVQFAMYYIDHDFAMLLGPTNLSQLIWGDYATSTYTNFFEVFYFARVSGFSREAGFFSSLLVASFVMYLFSDSPNKKIIAIYLIGLFISFSKSSMVLFLFAALYPVRDKLRSLHPLTILIAYYVLVSAISLYLASNDFFDSETFGHRLAGYAFMFDARLEDIVTGVTAHDMIAHYKYLPYIRLIQGDMEASGVPFAGLPATVAEMGIFSSLILLGVIAFTASDGFVMLIFLLVSATVSVTTVTSFIPLAYLICYWPRFVAYSADRVALSQQFQPLPRYGKT</sequence>
<evidence type="ECO:0000256" key="1">
    <source>
        <dbReference type="SAM" id="Phobius"/>
    </source>
</evidence>
<keyword evidence="1" id="KW-1133">Transmembrane helix</keyword>
<feature type="transmembrane region" description="Helical" evidence="1">
    <location>
        <begin position="160"/>
        <end position="177"/>
    </location>
</feature>
<keyword evidence="1" id="KW-0472">Membrane</keyword>
<feature type="transmembrane region" description="Helical" evidence="1">
    <location>
        <begin position="9"/>
        <end position="32"/>
    </location>
</feature>
<feature type="transmembrane region" description="Helical" evidence="1">
    <location>
        <begin position="52"/>
        <end position="85"/>
    </location>
</feature>
<feature type="transmembrane region" description="Helical" evidence="1">
    <location>
        <begin position="222"/>
        <end position="240"/>
    </location>
</feature>
<evidence type="ECO:0008006" key="4">
    <source>
        <dbReference type="Google" id="ProtNLM"/>
    </source>
</evidence>
<dbReference type="Proteomes" id="UP000652198">
    <property type="component" value="Unassembled WGS sequence"/>
</dbReference>
<gene>
    <name evidence="2" type="ORF">GNZ12_33380</name>
</gene>
<feature type="transmembrane region" description="Helical" evidence="1">
    <location>
        <begin position="301"/>
        <end position="325"/>
    </location>
</feature>
<organism evidence="2 3">
    <name type="scientific">Paraburkholderia solitsugae</name>
    <dbReference type="NCBI Taxonomy" id="2675748"/>
    <lineage>
        <taxon>Bacteria</taxon>
        <taxon>Pseudomonadati</taxon>
        <taxon>Pseudomonadota</taxon>
        <taxon>Betaproteobacteria</taxon>
        <taxon>Burkholderiales</taxon>
        <taxon>Burkholderiaceae</taxon>
        <taxon>Paraburkholderia</taxon>
    </lineage>
</organism>
<evidence type="ECO:0000313" key="3">
    <source>
        <dbReference type="Proteomes" id="UP000652198"/>
    </source>
</evidence>
<feature type="transmembrane region" description="Helical" evidence="1">
    <location>
        <begin position="184"/>
        <end position="210"/>
    </location>
</feature>